<feature type="domain" description="DUF306" evidence="2">
    <location>
        <begin position="143"/>
        <end position="248"/>
    </location>
</feature>
<gene>
    <name evidence="3" type="ORF">SAMN05444004_11514</name>
</gene>
<keyword evidence="4" id="KW-1185">Reference proteome</keyword>
<dbReference type="PANTHER" id="PTHR38013:SF1">
    <property type="entry name" value="GLYCOPROTEIN_POLYSACCHARIDE METABOLISM"/>
    <property type="match status" value="1"/>
</dbReference>
<dbReference type="Proteomes" id="UP000198914">
    <property type="component" value="Unassembled WGS sequence"/>
</dbReference>
<sequence length="253" mass="27030">MRSIFLFLSLIISFSAAVATARADTGSIEVSVTYRERIALPPGAELDVRLVDLSSTGIATRTISSQRYAMSTVPLTVALSYDPAVLTSGSDYGVVASIFTQHGQEMFRSTAPIEVRFEQAAAPVELTLTMLPDNDVKMAPGAISGVMWTVTETFGAPWATDDPATMTIEADGGVSLFGGCNRFRGQLQHPVGGLAFPENLAGTMMACPDEVEVLERRFIAALKLVKGYVRYGAGLVMTDAQGNAILHFVETPE</sequence>
<evidence type="ECO:0000313" key="4">
    <source>
        <dbReference type="Proteomes" id="UP000198914"/>
    </source>
</evidence>
<dbReference type="EMBL" id="FNPX01000015">
    <property type="protein sequence ID" value="SDZ45204.1"/>
    <property type="molecule type" value="Genomic_DNA"/>
</dbReference>
<reference evidence="4" key="1">
    <citation type="submission" date="2016-10" db="EMBL/GenBank/DDBJ databases">
        <authorList>
            <person name="Varghese N."/>
            <person name="Submissions S."/>
        </authorList>
    </citation>
    <scope>NUCLEOTIDE SEQUENCE [LARGE SCALE GENOMIC DNA]</scope>
    <source>
        <strain evidence="4">DSM 100420</strain>
    </source>
</reference>
<dbReference type="PANTHER" id="PTHR38013">
    <property type="entry name" value="GLYCOPROTEIN/POLYSACCHARIDE METABOLISM"/>
    <property type="match status" value="1"/>
</dbReference>
<dbReference type="InterPro" id="IPR038670">
    <property type="entry name" value="HslJ-like_sf"/>
</dbReference>
<organism evidence="3 4">
    <name type="scientific">Jannaschia faecimaris</name>
    <dbReference type="NCBI Taxonomy" id="1244108"/>
    <lineage>
        <taxon>Bacteria</taxon>
        <taxon>Pseudomonadati</taxon>
        <taxon>Pseudomonadota</taxon>
        <taxon>Alphaproteobacteria</taxon>
        <taxon>Rhodobacterales</taxon>
        <taxon>Roseobacteraceae</taxon>
        <taxon>Jannaschia</taxon>
    </lineage>
</organism>
<keyword evidence="1" id="KW-0732">Signal</keyword>
<dbReference type="Pfam" id="PF09619">
    <property type="entry name" value="YscW"/>
    <property type="match status" value="1"/>
</dbReference>
<evidence type="ECO:0000313" key="3">
    <source>
        <dbReference type="EMBL" id="SDZ45204.1"/>
    </source>
</evidence>
<proteinExistence type="predicted"/>
<dbReference type="InterPro" id="IPR005184">
    <property type="entry name" value="DUF306_Meta_HslJ"/>
</dbReference>
<feature type="signal peptide" evidence="1">
    <location>
        <begin position="1"/>
        <end position="23"/>
    </location>
</feature>
<dbReference type="STRING" id="1244108.SAMN05444004_11514"/>
<evidence type="ECO:0000259" key="2">
    <source>
        <dbReference type="Pfam" id="PF03724"/>
    </source>
</evidence>
<name>A0A1H3T4T3_9RHOB</name>
<dbReference type="Gene3D" id="2.40.128.270">
    <property type="match status" value="1"/>
</dbReference>
<feature type="chain" id="PRO_5011690836" evidence="1">
    <location>
        <begin position="24"/>
        <end position="253"/>
    </location>
</feature>
<dbReference type="Pfam" id="PF03724">
    <property type="entry name" value="META"/>
    <property type="match status" value="1"/>
</dbReference>
<evidence type="ECO:0000256" key="1">
    <source>
        <dbReference type="SAM" id="SignalP"/>
    </source>
</evidence>
<keyword evidence="3" id="KW-0449">Lipoprotein</keyword>
<dbReference type="InterPro" id="IPR039366">
    <property type="entry name" value="Pilotin"/>
</dbReference>
<dbReference type="AlphaFoldDB" id="A0A1H3T4T3"/>
<accession>A0A1H3T4T3</accession>
<dbReference type="InterPro" id="IPR053196">
    <property type="entry name" value="Lipoprotein_YbaY-like"/>
</dbReference>
<protein>
    <submittedName>
        <fullName evidence="3">Putative lipoprotein</fullName>
    </submittedName>
</protein>